<dbReference type="GO" id="GO:0016020">
    <property type="term" value="C:membrane"/>
    <property type="evidence" value="ECO:0007669"/>
    <property type="project" value="UniProtKB-SubCell"/>
</dbReference>
<dbReference type="InterPro" id="IPR036909">
    <property type="entry name" value="Cyt_c-like_dom_sf"/>
</dbReference>
<dbReference type="InterPro" id="IPR002429">
    <property type="entry name" value="CcO_II-like_C"/>
</dbReference>
<keyword evidence="12 17" id="KW-0408">Iron</keyword>
<evidence type="ECO:0000259" key="20">
    <source>
        <dbReference type="PROSITE" id="PS51007"/>
    </source>
</evidence>
<dbReference type="PRINTS" id="PR01166">
    <property type="entry name" value="CYCOXIDASEII"/>
</dbReference>
<dbReference type="Pfam" id="PF00116">
    <property type="entry name" value="COX2"/>
    <property type="match status" value="1"/>
</dbReference>
<dbReference type="CDD" id="cd13915">
    <property type="entry name" value="CuRO_HCO_II_like_2"/>
    <property type="match status" value="1"/>
</dbReference>
<evidence type="ECO:0000256" key="13">
    <source>
        <dbReference type="ARBA" id="ARBA00023008"/>
    </source>
</evidence>
<evidence type="ECO:0000256" key="1">
    <source>
        <dbReference type="ARBA" id="ARBA00004141"/>
    </source>
</evidence>
<dbReference type="SUPFAM" id="SSF81464">
    <property type="entry name" value="Cytochrome c oxidase subunit II-like, transmembrane region"/>
    <property type="match status" value="1"/>
</dbReference>
<feature type="transmembrane region" description="Helical" evidence="18">
    <location>
        <begin position="66"/>
        <end position="85"/>
    </location>
</feature>
<dbReference type="PROSITE" id="PS51007">
    <property type="entry name" value="CYTC"/>
    <property type="match status" value="1"/>
</dbReference>
<keyword evidence="8 17" id="KW-0479">Metal-binding</keyword>
<dbReference type="NCBIfam" id="TIGR02866">
    <property type="entry name" value="CoxB"/>
    <property type="match status" value="1"/>
</dbReference>
<dbReference type="Gene3D" id="1.10.287.90">
    <property type="match status" value="1"/>
</dbReference>
<dbReference type="Pfam" id="PF00034">
    <property type="entry name" value="Cytochrom_C"/>
    <property type="match status" value="1"/>
</dbReference>
<evidence type="ECO:0000256" key="2">
    <source>
        <dbReference type="ARBA" id="ARBA00007866"/>
    </source>
</evidence>
<dbReference type="InterPro" id="IPR045187">
    <property type="entry name" value="CcO_II"/>
</dbReference>
<evidence type="ECO:0000256" key="18">
    <source>
        <dbReference type="SAM" id="Phobius"/>
    </source>
</evidence>
<dbReference type="InterPro" id="IPR001505">
    <property type="entry name" value="Copper_CuA"/>
</dbReference>
<dbReference type="EMBL" id="CP041186">
    <property type="protein sequence ID" value="QDG50441.1"/>
    <property type="molecule type" value="Genomic_DNA"/>
</dbReference>
<dbReference type="OrthoDB" id="9781261at2"/>
<evidence type="ECO:0000313" key="22">
    <source>
        <dbReference type="Proteomes" id="UP000315995"/>
    </source>
</evidence>
<evidence type="ECO:0000256" key="12">
    <source>
        <dbReference type="ARBA" id="ARBA00023004"/>
    </source>
</evidence>
<evidence type="ECO:0000259" key="19">
    <source>
        <dbReference type="PROSITE" id="PS50857"/>
    </source>
</evidence>
<keyword evidence="4" id="KW-0813">Transport</keyword>
<keyword evidence="14 18" id="KW-0472">Membrane</keyword>
<evidence type="ECO:0000256" key="4">
    <source>
        <dbReference type="ARBA" id="ARBA00022448"/>
    </source>
</evidence>
<dbReference type="Proteomes" id="UP000315995">
    <property type="component" value="Chromosome"/>
</dbReference>
<gene>
    <name evidence="21" type="primary">coxB</name>
    <name evidence="21" type="ORF">FIV42_06750</name>
</gene>
<keyword evidence="7 18" id="KW-0812">Transmembrane</keyword>
<dbReference type="PROSITE" id="PS50857">
    <property type="entry name" value="COX2_CUA"/>
    <property type="match status" value="1"/>
</dbReference>
<evidence type="ECO:0000313" key="21">
    <source>
        <dbReference type="EMBL" id="QDG50441.1"/>
    </source>
</evidence>
<feature type="transmembrane region" description="Helical" evidence="18">
    <location>
        <begin position="20"/>
        <end position="45"/>
    </location>
</feature>
<evidence type="ECO:0000256" key="6">
    <source>
        <dbReference type="ARBA" id="ARBA00022660"/>
    </source>
</evidence>
<evidence type="ECO:0000256" key="8">
    <source>
        <dbReference type="ARBA" id="ARBA00022723"/>
    </source>
</evidence>
<dbReference type="GO" id="GO:0004129">
    <property type="term" value="F:cytochrome-c oxidase activity"/>
    <property type="evidence" value="ECO:0007669"/>
    <property type="project" value="UniProtKB-EC"/>
</dbReference>
<comment type="function">
    <text evidence="15">Subunits I and II form the functional core of the enzyme complex. Electrons originating in cytochrome c are transferred via heme a and Cu(A) to the binuclear center formed by heme a3 and Cu(B).</text>
</comment>
<keyword evidence="22" id="KW-1185">Reference proteome</keyword>
<accession>A0A5B8Y0W1</accession>
<organism evidence="21 22">
    <name type="scientific">Persicimonas caeni</name>
    <dbReference type="NCBI Taxonomy" id="2292766"/>
    <lineage>
        <taxon>Bacteria</taxon>
        <taxon>Deltaproteobacteria</taxon>
        <taxon>Bradymonadales</taxon>
        <taxon>Bradymonadaceae</taxon>
        <taxon>Persicimonas</taxon>
    </lineage>
</organism>
<dbReference type="GO" id="GO:0016491">
    <property type="term" value="F:oxidoreductase activity"/>
    <property type="evidence" value="ECO:0007669"/>
    <property type="project" value="UniProtKB-KW"/>
</dbReference>
<accession>A0A4Y6PQ16</accession>
<sequence>MWDFPFFPDQASTVAPEVDAVYFVLIGLAGFFMLIIAGAALFFLIRYRKGSDADRSNPVTNNWKLEAFWIGVPFLMAMGVFFWGAQKYFEIQEIPDDAVEVFVLGKQWMWKVQHPQGKREIDELHVPVNRPVMLRLASQDVIHSFFVPEFRIKQDVVPGRYTTVWFEATKPGRYRLMCAEYCGTGHSRMRGEVVVMSQADYAAWLEGGETEETLAQRGEKIFNRAGCSGCHATDSASRAPMLTGLYGQRVQLESGETVVADEAYLRDSILLPQKHIVAGYEAIMPSYQGQLSEAEVFALVEYIKSLGRESEP</sequence>
<dbReference type="PANTHER" id="PTHR22888:SF9">
    <property type="entry name" value="CYTOCHROME C OXIDASE SUBUNIT 2"/>
    <property type="match status" value="1"/>
</dbReference>
<evidence type="ECO:0000256" key="15">
    <source>
        <dbReference type="ARBA" id="ARBA00024688"/>
    </source>
</evidence>
<feature type="domain" description="Cytochrome c" evidence="20">
    <location>
        <begin position="213"/>
        <end position="307"/>
    </location>
</feature>
<keyword evidence="5 17" id="KW-0349">Heme</keyword>
<dbReference type="GO" id="GO:0020037">
    <property type="term" value="F:heme binding"/>
    <property type="evidence" value="ECO:0007669"/>
    <property type="project" value="InterPro"/>
</dbReference>
<dbReference type="AlphaFoldDB" id="A0A4Y6PQ16"/>
<feature type="domain" description="Cytochrome oxidase subunit II copper A binding" evidence="19">
    <location>
        <begin position="96"/>
        <end position="207"/>
    </location>
</feature>
<evidence type="ECO:0000256" key="3">
    <source>
        <dbReference type="ARBA" id="ARBA00012949"/>
    </source>
</evidence>
<keyword evidence="21" id="KW-0560">Oxidoreductase</keyword>
<dbReference type="Gene3D" id="1.10.760.10">
    <property type="entry name" value="Cytochrome c-like domain"/>
    <property type="match status" value="1"/>
</dbReference>
<evidence type="ECO:0000256" key="16">
    <source>
        <dbReference type="ARBA" id="ARBA00031399"/>
    </source>
</evidence>
<dbReference type="SUPFAM" id="SSF46626">
    <property type="entry name" value="Cytochrome c"/>
    <property type="match status" value="1"/>
</dbReference>
<keyword evidence="11 18" id="KW-1133">Transmembrane helix</keyword>
<dbReference type="PANTHER" id="PTHR22888">
    <property type="entry name" value="CYTOCHROME C OXIDASE, SUBUNIT II"/>
    <property type="match status" value="1"/>
</dbReference>
<keyword evidence="13" id="KW-0186">Copper</keyword>
<reference evidence="21 22" key="1">
    <citation type="submission" date="2019-06" db="EMBL/GenBank/DDBJ databases">
        <title>Persicimonas caeni gen. nov., sp. nov., a predatory bacterium isolated from solar saltern.</title>
        <authorList>
            <person name="Wang S."/>
        </authorList>
    </citation>
    <scope>NUCLEOTIDE SEQUENCE [LARGE SCALE GENOMIC DNA]</scope>
    <source>
        <strain evidence="21 22">YN101</strain>
    </source>
</reference>
<dbReference type="PROSITE" id="PS00078">
    <property type="entry name" value="COX2"/>
    <property type="match status" value="1"/>
</dbReference>
<dbReference type="GO" id="GO:0005507">
    <property type="term" value="F:copper ion binding"/>
    <property type="evidence" value="ECO:0007669"/>
    <property type="project" value="InterPro"/>
</dbReference>
<evidence type="ECO:0000256" key="11">
    <source>
        <dbReference type="ARBA" id="ARBA00022989"/>
    </source>
</evidence>
<comment type="similarity">
    <text evidence="2">Belongs to the cytochrome c oxidase subunit 2 family.</text>
</comment>
<dbReference type="Gene3D" id="2.60.40.420">
    <property type="entry name" value="Cupredoxins - blue copper proteins"/>
    <property type="match status" value="1"/>
</dbReference>
<keyword evidence="10" id="KW-0249">Electron transport</keyword>
<dbReference type="EC" id="7.1.1.9" evidence="3"/>
<dbReference type="RefSeq" id="WP_141196934.1">
    <property type="nucleotide sequence ID" value="NZ_CP041186.1"/>
</dbReference>
<proteinExistence type="inferred from homology"/>
<dbReference type="InterPro" id="IPR036257">
    <property type="entry name" value="Cyt_c_oxidase_su2_TM_sf"/>
</dbReference>
<dbReference type="InterPro" id="IPR008972">
    <property type="entry name" value="Cupredoxin"/>
</dbReference>
<dbReference type="InterPro" id="IPR009056">
    <property type="entry name" value="Cyt_c-like_dom"/>
</dbReference>
<name>A0A4Y6PQ16_PERCE</name>
<evidence type="ECO:0000256" key="14">
    <source>
        <dbReference type="ARBA" id="ARBA00023136"/>
    </source>
</evidence>
<evidence type="ECO:0000256" key="7">
    <source>
        <dbReference type="ARBA" id="ARBA00022692"/>
    </source>
</evidence>
<protein>
    <recommendedName>
        <fullName evidence="3">cytochrome-c oxidase</fullName>
        <ecNumber evidence="3">7.1.1.9</ecNumber>
    </recommendedName>
    <alternativeName>
        <fullName evidence="16">Cytochrome aa3 subunit 2</fullName>
    </alternativeName>
</protein>
<dbReference type="InterPro" id="IPR014222">
    <property type="entry name" value="Cyt_c_oxidase_su2"/>
</dbReference>
<dbReference type="SUPFAM" id="SSF49503">
    <property type="entry name" value="Cupredoxins"/>
    <property type="match status" value="1"/>
</dbReference>
<evidence type="ECO:0000256" key="10">
    <source>
        <dbReference type="ARBA" id="ARBA00022982"/>
    </source>
</evidence>
<keyword evidence="6" id="KW-0679">Respiratory chain</keyword>
<keyword evidence="9" id="KW-1278">Translocase</keyword>
<evidence type="ECO:0000256" key="5">
    <source>
        <dbReference type="ARBA" id="ARBA00022617"/>
    </source>
</evidence>
<evidence type="ECO:0000256" key="17">
    <source>
        <dbReference type="PROSITE-ProRule" id="PRU00433"/>
    </source>
</evidence>
<dbReference type="GO" id="GO:0042773">
    <property type="term" value="P:ATP synthesis coupled electron transport"/>
    <property type="evidence" value="ECO:0007669"/>
    <property type="project" value="TreeGrafter"/>
</dbReference>
<comment type="subcellular location">
    <subcellularLocation>
        <location evidence="1">Membrane</location>
        <topology evidence="1">Multi-pass membrane protein</topology>
    </subcellularLocation>
</comment>
<evidence type="ECO:0000256" key="9">
    <source>
        <dbReference type="ARBA" id="ARBA00022967"/>
    </source>
</evidence>